<organism evidence="2 3">
    <name type="scientific">Rotaria magnacalcarata</name>
    <dbReference type="NCBI Taxonomy" id="392030"/>
    <lineage>
        <taxon>Eukaryota</taxon>
        <taxon>Metazoa</taxon>
        <taxon>Spiralia</taxon>
        <taxon>Gnathifera</taxon>
        <taxon>Rotifera</taxon>
        <taxon>Eurotatoria</taxon>
        <taxon>Bdelloidea</taxon>
        <taxon>Philodinida</taxon>
        <taxon>Philodinidae</taxon>
        <taxon>Rotaria</taxon>
    </lineage>
</organism>
<dbReference type="EMBL" id="CAJOBI010341192">
    <property type="protein sequence ID" value="CAF5213102.1"/>
    <property type="molecule type" value="Genomic_DNA"/>
</dbReference>
<feature type="compositionally biased region" description="Acidic residues" evidence="1">
    <location>
        <begin position="7"/>
        <end position="26"/>
    </location>
</feature>
<dbReference type="AlphaFoldDB" id="A0A8S3J5J5"/>
<feature type="non-terminal residue" evidence="2">
    <location>
        <position position="1"/>
    </location>
</feature>
<gene>
    <name evidence="2" type="ORF">SMN809_LOCUS78939</name>
</gene>
<protein>
    <submittedName>
        <fullName evidence="2">Uncharacterized protein</fullName>
    </submittedName>
</protein>
<proteinExistence type="predicted"/>
<name>A0A8S3J5J5_9BILA</name>
<evidence type="ECO:0000313" key="2">
    <source>
        <dbReference type="EMBL" id="CAF5213102.1"/>
    </source>
</evidence>
<sequence>MNTNATDTEEGEEDDDDDDDDDDDGPEKDQQTSSATLFTYKIDIAMKGFEVIGQTPSNTIVKFENGDTKVPIFVKLTNYQEQNPGLLYNKPLINALLFIKLSLGQLLHTGGFQDAAYFKTKLLVRNSFKSDDPEKEAYFIRLTKPS</sequence>
<reference evidence="2" key="1">
    <citation type="submission" date="2021-02" db="EMBL/GenBank/DDBJ databases">
        <authorList>
            <person name="Nowell W R."/>
        </authorList>
    </citation>
    <scope>NUCLEOTIDE SEQUENCE</scope>
</reference>
<dbReference type="Proteomes" id="UP000676336">
    <property type="component" value="Unassembled WGS sequence"/>
</dbReference>
<evidence type="ECO:0000313" key="3">
    <source>
        <dbReference type="Proteomes" id="UP000676336"/>
    </source>
</evidence>
<accession>A0A8S3J5J5</accession>
<feature type="region of interest" description="Disordered" evidence="1">
    <location>
        <begin position="1"/>
        <end position="32"/>
    </location>
</feature>
<evidence type="ECO:0000256" key="1">
    <source>
        <dbReference type="SAM" id="MobiDB-lite"/>
    </source>
</evidence>
<comment type="caution">
    <text evidence="2">The sequence shown here is derived from an EMBL/GenBank/DDBJ whole genome shotgun (WGS) entry which is preliminary data.</text>
</comment>